<dbReference type="CDD" id="cd00064">
    <property type="entry name" value="FU"/>
    <property type="match status" value="1"/>
</dbReference>
<feature type="domain" description="EGF-like" evidence="6">
    <location>
        <begin position="1066"/>
        <end position="1099"/>
    </location>
</feature>
<feature type="transmembrane region" description="Helical" evidence="4">
    <location>
        <begin position="2388"/>
        <end position="2411"/>
    </location>
</feature>
<dbReference type="HOGENOM" id="CLU_000581_1_0_1"/>
<feature type="domain" description="EGF-like" evidence="6">
    <location>
        <begin position="1003"/>
        <end position="1038"/>
    </location>
</feature>
<evidence type="ECO:0000256" key="5">
    <source>
        <dbReference type="SAM" id="SignalP"/>
    </source>
</evidence>
<evidence type="ECO:0000256" key="2">
    <source>
        <dbReference type="ARBA" id="ARBA00022737"/>
    </source>
</evidence>
<evidence type="ECO:0000256" key="1">
    <source>
        <dbReference type="ARBA" id="ARBA00022729"/>
    </source>
</evidence>
<keyword evidence="4" id="KW-0472">Membrane</keyword>
<feature type="domain" description="EGF-like" evidence="6">
    <location>
        <begin position="1849"/>
        <end position="1881"/>
    </location>
</feature>
<dbReference type="SUPFAM" id="SSF57184">
    <property type="entry name" value="Growth factor receptor domain"/>
    <property type="match status" value="12"/>
</dbReference>
<feature type="domain" description="EGF-like" evidence="6">
    <location>
        <begin position="698"/>
        <end position="728"/>
    </location>
</feature>
<keyword evidence="4" id="KW-1133">Transmembrane helix</keyword>
<reference evidence="7 8" key="1">
    <citation type="journal article" date="2006" name="Nature">
        <title>Global trends of whole-genome duplications revealed by the ciliate Paramecium tetraurelia.</title>
        <authorList>
            <consortium name="Genoscope"/>
            <person name="Aury J.-M."/>
            <person name="Jaillon O."/>
            <person name="Duret L."/>
            <person name="Noel B."/>
            <person name="Jubin C."/>
            <person name="Porcel B.M."/>
            <person name="Segurens B."/>
            <person name="Daubin V."/>
            <person name="Anthouard V."/>
            <person name="Aiach N."/>
            <person name="Arnaiz O."/>
            <person name="Billaut A."/>
            <person name="Beisson J."/>
            <person name="Blanc I."/>
            <person name="Bouhouche K."/>
            <person name="Camara F."/>
            <person name="Duharcourt S."/>
            <person name="Guigo R."/>
            <person name="Gogendeau D."/>
            <person name="Katinka M."/>
            <person name="Keller A.-M."/>
            <person name="Kissmehl R."/>
            <person name="Klotz C."/>
            <person name="Koll F."/>
            <person name="Le Moue A."/>
            <person name="Lepere C."/>
            <person name="Malinsky S."/>
            <person name="Nowacki M."/>
            <person name="Nowak J.K."/>
            <person name="Plattner H."/>
            <person name="Poulain J."/>
            <person name="Ruiz F."/>
            <person name="Serrano V."/>
            <person name="Zagulski M."/>
            <person name="Dessen P."/>
            <person name="Betermier M."/>
            <person name="Weissenbach J."/>
            <person name="Scarpelli C."/>
            <person name="Schachter V."/>
            <person name="Sperling L."/>
            <person name="Meyer E."/>
            <person name="Cohen J."/>
            <person name="Wincker P."/>
        </authorList>
    </citation>
    <scope>NUCLEOTIDE SEQUENCE [LARGE SCALE GENOMIC DNA]</scope>
    <source>
        <strain evidence="7 8">Stock d4-2</strain>
    </source>
</reference>
<keyword evidence="8" id="KW-1185">Reference proteome</keyword>
<feature type="transmembrane region" description="Helical" evidence="4">
    <location>
        <begin position="2726"/>
        <end position="2749"/>
    </location>
</feature>
<gene>
    <name evidence="7" type="ORF">GSPATT00035990001</name>
</gene>
<dbReference type="SMART" id="SM00261">
    <property type="entry name" value="FU"/>
    <property type="match status" value="21"/>
</dbReference>
<evidence type="ECO:0000313" key="7">
    <source>
        <dbReference type="EMBL" id="CAK66859.1"/>
    </source>
</evidence>
<dbReference type="InterPro" id="IPR011936">
    <property type="entry name" value="Myxo_disulph_rpt"/>
</dbReference>
<dbReference type="NCBIfam" id="TIGR02232">
    <property type="entry name" value="myxo_disulf_rpt"/>
    <property type="match status" value="10"/>
</dbReference>
<dbReference type="InterPro" id="IPR009030">
    <property type="entry name" value="Growth_fac_rcpt_cys_sf"/>
</dbReference>
<dbReference type="SMART" id="SM00181">
    <property type="entry name" value="EGF"/>
    <property type="match status" value="15"/>
</dbReference>
<feature type="domain" description="EGF-like" evidence="6">
    <location>
        <begin position="1499"/>
        <end position="1532"/>
    </location>
</feature>
<evidence type="ECO:0000313" key="8">
    <source>
        <dbReference type="Proteomes" id="UP000000600"/>
    </source>
</evidence>
<feature type="domain" description="EGF-like" evidence="6">
    <location>
        <begin position="946"/>
        <end position="976"/>
    </location>
</feature>
<dbReference type="OMA" id="CIVYDYF"/>
<keyword evidence="4" id="KW-0812">Transmembrane</keyword>
<dbReference type="InParanoid" id="A0C7U2"/>
<dbReference type="InterPro" id="IPR000742">
    <property type="entry name" value="EGF"/>
</dbReference>
<dbReference type="PANTHER" id="PTHR38934">
    <property type="entry name" value="HYPHALLY REGULATED CELL WALL PROTEIN 1"/>
    <property type="match status" value="1"/>
</dbReference>
<dbReference type="RefSeq" id="XP_001434256.1">
    <property type="nucleotide sequence ID" value="XM_001434219.1"/>
</dbReference>
<keyword evidence="2" id="KW-0677">Repeat</keyword>
<accession>A0C7U2</accession>
<feature type="domain" description="EGF-like" evidence="6">
    <location>
        <begin position="1731"/>
        <end position="1763"/>
    </location>
</feature>
<feature type="transmembrane region" description="Helical" evidence="4">
    <location>
        <begin position="2580"/>
        <end position="2600"/>
    </location>
</feature>
<feature type="signal peptide" evidence="5">
    <location>
        <begin position="1"/>
        <end position="16"/>
    </location>
</feature>
<name>A0C7U2_PARTE</name>
<dbReference type="PANTHER" id="PTHR38934:SF6">
    <property type="entry name" value="CHROMOSOME UNDETERMINED SCAFFOLD_176, WHOLE GENOME SHOTGUN SEQUENCE"/>
    <property type="match status" value="1"/>
</dbReference>
<evidence type="ECO:0000256" key="3">
    <source>
        <dbReference type="ARBA" id="ARBA00023157"/>
    </source>
</evidence>
<dbReference type="GeneID" id="5020041"/>
<feature type="domain" description="EGF-like" evidence="6">
    <location>
        <begin position="1671"/>
        <end position="1701"/>
    </location>
</feature>
<feature type="chain" id="PRO_5002623130" description="EGF-like domain-containing protein" evidence="5">
    <location>
        <begin position="17"/>
        <end position="2781"/>
    </location>
</feature>
<proteinExistence type="predicted"/>
<organism evidence="7 8">
    <name type="scientific">Paramecium tetraurelia</name>
    <dbReference type="NCBI Taxonomy" id="5888"/>
    <lineage>
        <taxon>Eukaryota</taxon>
        <taxon>Sar</taxon>
        <taxon>Alveolata</taxon>
        <taxon>Ciliophora</taxon>
        <taxon>Intramacronucleata</taxon>
        <taxon>Oligohymenophorea</taxon>
        <taxon>Peniculida</taxon>
        <taxon>Parameciidae</taxon>
        <taxon>Paramecium</taxon>
    </lineage>
</organism>
<keyword evidence="3" id="KW-1015">Disulfide bond</keyword>
<dbReference type="KEGG" id="ptm:GSPATT00035990001"/>
<feature type="transmembrane region" description="Helical" evidence="4">
    <location>
        <begin position="2492"/>
        <end position="2515"/>
    </location>
</feature>
<feature type="domain" description="EGF-like" evidence="6">
    <location>
        <begin position="1433"/>
        <end position="1467"/>
    </location>
</feature>
<dbReference type="eggNOG" id="KOG3525">
    <property type="taxonomic scope" value="Eukaryota"/>
</dbReference>
<evidence type="ECO:0000259" key="6">
    <source>
        <dbReference type="SMART" id="SM00181"/>
    </source>
</evidence>
<dbReference type="Proteomes" id="UP000000600">
    <property type="component" value="Unassembled WGS sequence"/>
</dbReference>
<evidence type="ECO:0000256" key="4">
    <source>
        <dbReference type="SAM" id="Phobius"/>
    </source>
</evidence>
<keyword evidence="1 5" id="KW-0732">Signal</keyword>
<sequence length="2781" mass="311224">MFITFIFLLLSTVAYAQWQLVSEDLLGFSVSGANWNYRGSCDWISGSMGGGGSVGSCADNDIEYIYVGNYNDRAYYSVLNLPPHYQVKVIVDGYFLDSSSSSFYTVAYDVQGSSTSTYTFQYKDNTLGTFQQVCKSSNWNNFEIQTYYLTFQHNDNTEIRFRICGTNFGSKNYGSRGLQIYVNKCHWSCLKCSSSNAANNCLACFTSPSTTLGSPSTCSSCPANAAFIEYLDDTKSCVVECHYYRVPDSNKVCQFNENMLPYTTYFDTTTFSSTSPWVFIPDPIIFNLVYSQKISTISCQTSKNFVGPFFYNEGFSVTLSVPQNISYVRFRATIIKLNSWIDYSAVHVFYDNIEFASVYTLSQVLTGRNADQLYSDSNCTTPTVGYYRLEAKLKSNITNPVLRLQGSMDLAGSQSWGFRDVVMDVMKCQSSCSWCDFDLKCYACSSGFLYKNRCVPSCPTHSVQTTGVCTDFNEAIDNSRYIIKAFYDSSNTTETDVPTIVGTMTTGTADFQTSDHFLSTTGDVYFSYYLGKRVLGGPIVWYKATFTRTFTLNPHYKFRLKFTLVLGDNFAGNFQYTVGGFSQTIVYSDCANTANNVGKTQQDKFITIDRTEVHTASSFSVMLKCGSTAAQVKDNFCIVYDYFIIVLECTEYCTACTGPTWAQCTGKQTLPTGMASPSTCVDNTYYFDNTVSPAVCKTCTPSYCLQCQNSYICTKCATNFYLQNGNCQCYPWTYLTGSNTCASCHALCDSCYGPNSNQCLSCKGSQHRYLSNNVCVCQSNYYDDGANYICQSVCGDMVVTDGEDCDDGNTTRFDGCNNCKFECQKECQTCVNGQCSVCISGYTLQKTMKRCFPTCGNTSIVSQEQCEDNNLTPYDGCYNCQFQCQLQCTNCIYGKCYDCDNSIGYYINLATFRCVTFCGDQILAGTEQCDDGNNDPFDGCSYCVFSCDNFCDLCIQGVCTKCKSGFSLLSKSGECAPICGDKIVTYYEGCDDGNLLNYDGCDSCNLTCQEQCTSCLMGTCYECNTPGYQLNKKLQRCIPSCGDNVFTSITESCDDGNQTIEDGCFQCKYECQAECLTCAAGICYRCKSNFYLSSDNICLPVCGDGVISKYESCDDYNFVIEDGCSNCSYQCEQPCAQCSFGVCVSCQTGYYLNQSKQKCFPICGDQMIYGDEQCDIGIIQFDETIKNNTGCISCKLQCSPQCEICTQGLCLKCRESLGWYLDSETSICYSKCGDSIINDYEQCEDSNSQLNDGCSQCLFNCQQECSVCIFGICYQCISGYKLINSKCQSVCGDGIIAGNEECEIGLIDFNGYECVNCRYKCSEGCNNCVQGKCVECKNSYGWYLNQNNQCESKCGDLIISNVESCDDNSESCESCNFVCDDNCNSCNFGICQSCITGYQLLLNQCVNICGDQIQTQNEDCENDDILPFDGCSFCQFQCQSQCLKCINGECITCDESIGWYLQNKRCETKCGDGIIAELEECDVNLNIDNGDISSNQCFNCRLACVQNCVDCDRGICKQCKNGYYLNDLNECENICGNQTPEDFEVCDDDNLDGFDGCFQCQYDCQPECQVCLYGQCMQCQDGFLFDKDSALCKSTCGDMKLTQYEECDDGNDVPNDGCHNCMYSCTENCNTCVKGICYDCISGFVLEFPKCVPDCGDTSLTDNLDYCYQKECQRECIICIKGSCYQCQNGWYWNEVEYTCESMCGDKIIVGDEQCDVPVSYARGDFYCNNECQFACPDNCITCSFGICHQCQSGYYLIENKCDSYCGDMVTTVQEGCDDDNNVPFDGCFQCRYDCEEQCTLCIKGKCEICQSGYDLINDRCVSVCGDGIVTVDEDCDDQNSIKYDGCNECKFECDQNCQFCEFGKCVFCSNGFQLISQICISVCGDGFIVGNEKCDDGNLIDEDGCFECQYACQSQCQTCLYGSCVLCEEEKGWHLTSQGDCQTLCGDTIVSGIEQCDDGNELNYDGCYECNYICQPACTKCITGQCYECNTPGWRLDNYYCWEICGDALKVGIEECDDGNDVPYDGCFQCKAQCEEACTVCFEGQCQECTFGWALNDKHRCETICGDKYVVPRYEDCDDGNLLPYDGCFDCNYQCVQYCTDCRKDVCYECNTPGWTYDDKTLVCIPICGDGEVNGYEQCDDGNAIQNDGCSNSCEYQCHLACLNCDKGICLKCDRYLGYFESNKQCSSKCGDGLWQQNTEQCDDGNLVNQDGCDSDCKIEVDWYCESQALQISICIFKRQPTIQLKLLEQKEGQSKIEVTFSTQMMLQPNFVLVENENDLTDIQQVLFFITVDELTQGDFEYSIEPVVGIQNFPQDIKYIVNLNLLKNVQDDQINVLVMVDKRLIITEDYVNLDKNSDQIRIPVPFIFSSYSQKVVELFSNTNEISIYAALGVSAFSIFSTGYSNLFMTLDTIQYLYYTRYINLEFPDNLQQTMDNLKKSSLTQMVNNRLGDTGLPKSITAQPNQTVQEMPNKFKSDNLQYQFSSNIKATAVTLSLGLSVFLTTLTLSKLLHLIPPHKLNDLGSIIGGGILKFRSKCTKMSNDFVYSGAIRLVTINFYEMQFASLLQLTHVDFTSSSDIANSSGAIATLAFTFVFTSLLTHRIRQIQTKQSLTMKHYIKTLLQQDDKNLQKSTWQMQYNTILLAKKSLFMFAIVCFQNQGLYQTIVVATQAAGFATYLAVSSPFSNNEDQIKQMITELGMLANSLSFSTYYTYEYFSISKESLNQLGWFNIGIFTTILTSNLTIDAAAQIRVMYKKAKKVFDRFLESQMPSQSRVQPIFV</sequence>
<protein>
    <recommendedName>
        <fullName evidence="6">EGF-like domain-containing protein</fullName>
    </recommendedName>
</protein>
<feature type="domain" description="EGF-like" evidence="6">
    <location>
        <begin position="1790"/>
        <end position="1822"/>
    </location>
</feature>
<dbReference type="OrthoDB" id="409374at2759"/>
<feature type="domain" description="EGF-like" evidence="6">
    <location>
        <begin position="822"/>
        <end position="852"/>
    </location>
</feature>
<feature type="domain" description="EGF-like" evidence="6">
    <location>
        <begin position="750"/>
        <end position="791"/>
    </location>
</feature>
<dbReference type="InterPro" id="IPR006212">
    <property type="entry name" value="Furin_repeat"/>
</dbReference>
<feature type="domain" description="EGF-like" evidence="6">
    <location>
        <begin position="1256"/>
        <end position="1288"/>
    </location>
</feature>
<feature type="domain" description="EGF-like" evidence="6">
    <location>
        <begin position="427"/>
        <end position="455"/>
    </location>
</feature>
<dbReference type="EMBL" id="CT868048">
    <property type="protein sequence ID" value="CAK66859.1"/>
    <property type="molecule type" value="Genomic_DNA"/>
</dbReference>
<dbReference type="Pfam" id="PF13948">
    <property type="entry name" value="DUF4215"/>
    <property type="match status" value="23"/>
</dbReference>
<feature type="domain" description="EGF-like" evidence="6">
    <location>
        <begin position="1559"/>
        <end position="1593"/>
    </location>
</feature>